<accession>A0A5B7DXH3</accession>
<sequence length="100" mass="10896">MTNATTLGVARSEGRDSKWRDASCRNLTKLSTSLPSARLSSVPAYLSRHRAHCSAVVLSRTPKQSQESGKGGKEAAVTLTAMDTTERLYYLFTACLVARF</sequence>
<gene>
    <name evidence="1" type="ORF">E2C01_019540</name>
</gene>
<organism evidence="1 2">
    <name type="scientific">Portunus trituberculatus</name>
    <name type="common">Swimming crab</name>
    <name type="synonym">Neptunus trituberculatus</name>
    <dbReference type="NCBI Taxonomy" id="210409"/>
    <lineage>
        <taxon>Eukaryota</taxon>
        <taxon>Metazoa</taxon>
        <taxon>Ecdysozoa</taxon>
        <taxon>Arthropoda</taxon>
        <taxon>Crustacea</taxon>
        <taxon>Multicrustacea</taxon>
        <taxon>Malacostraca</taxon>
        <taxon>Eumalacostraca</taxon>
        <taxon>Eucarida</taxon>
        <taxon>Decapoda</taxon>
        <taxon>Pleocyemata</taxon>
        <taxon>Brachyura</taxon>
        <taxon>Eubrachyura</taxon>
        <taxon>Portunoidea</taxon>
        <taxon>Portunidae</taxon>
        <taxon>Portuninae</taxon>
        <taxon>Portunus</taxon>
    </lineage>
</organism>
<name>A0A5B7DXH3_PORTR</name>
<comment type="caution">
    <text evidence="1">The sequence shown here is derived from an EMBL/GenBank/DDBJ whole genome shotgun (WGS) entry which is preliminary data.</text>
</comment>
<keyword evidence="2" id="KW-1185">Reference proteome</keyword>
<proteinExistence type="predicted"/>
<evidence type="ECO:0000313" key="2">
    <source>
        <dbReference type="Proteomes" id="UP000324222"/>
    </source>
</evidence>
<dbReference type="EMBL" id="VSRR010001595">
    <property type="protein sequence ID" value="MPC26402.1"/>
    <property type="molecule type" value="Genomic_DNA"/>
</dbReference>
<protein>
    <submittedName>
        <fullName evidence="1">Uncharacterized protein</fullName>
    </submittedName>
</protein>
<dbReference type="AlphaFoldDB" id="A0A5B7DXH3"/>
<evidence type="ECO:0000313" key="1">
    <source>
        <dbReference type="EMBL" id="MPC26402.1"/>
    </source>
</evidence>
<dbReference type="Proteomes" id="UP000324222">
    <property type="component" value="Unassembled WGS sequence"/>
</dbReference>
<reference evidence="1 2" key="1">
    <citation type="submission" date="2019-05" db="EMBL/GenBank/DDBJ databases">
        <title>Another draft genome of Portunus trituberculatus and its Hox gene families provides insights of decapod evolution.</title>
        <authorList>
            <person name="Jeong J.-H."/>
            <person name="Song I."/>
            <person name="Kim S."/>
            <person name="Choi T."/>
            <person name="Kim D."/>
            <person name="Ryu S."/>
            <person name="Kim W."/>
        </authorList>
    </citation>
    <scope>NUCLEOTIDE SEQUENCE [LARGE SCALE GENOMIC DNA]</scope>
    <source>
        <tissue evidence="1">Muscle</tissue>
    </source>
</reference>